<evidence type="ECO:0000313" key="2">
    <source>
        <dbReference type="EMBL" id="KAL1525489.1"/>
    </source>
</evidence>
<gene>
    <name evidence="2" type="ORF">AB1Y20_020345</name>
</gene>
<evidence type="ECO:0000259" key="1">
    <source>
        <dbReference type="Pfam" id="PF05699"/>
    </source>
</evidence>
<reference evidence="2 3" key="1">
    <citation type="journal article" date="2024" name="Science">
        <title>Giant polyketide synthase enzymes in the biosynthesis of giant marine polyether toxins.</title>
        <authorList>
            <person name="Fallon T.R."/>
            <person name="Shende V.V."/>
            <person name="Wierzbicki I.H."/>
            <person name="Pendleton A.L."/>
            <person name="Watervoot N.F."/>
            <person name="Auber R.P."/>
            <person name="Gonzalez D.J."/>
            <person name="Wisecaver J.H."/>
            <person name="Moore B.S."/>
        </authorList>
    </citation>
    <scope>NUCLEOTIDE SEQUENCE [LARGE SCALE GENOMIC DNA]</scope>
    <source>
        <strain evidence="2 3">12B1</strain>
    </source>
</reference>
<protein>
    <recommendedName>
        <fullName evidence="1">HAT C-terminal dimerisation domain-containing protein</fullName>
    </recommendedName>
</protein>
<dbReference type="Proteomes" id="UP001515480">
    <property type="component" value="Unassembled WGS sequence"/>
</dbReference>
<keyword evidence="3" id="KW-1185">Reference proteome</keyword>
<dbReference type="InterPro" id="IPR012337">
    <property type="entry name" value="RNaseH-like_sf"/>
</dbReference>
<accession>A0AB34JZ11</accession>
<dbReference type="InterPro" id="IPR008906">
    <property type="entry name" value="HATC_C_dom"/>
</dbReference>
<dbReference type="EMBL" id="JBGBPQ010000004">
    <property type="protein sequence ID" value="KAL1525489.1"/>
    <property type="molecule type" value="Genomic_DNA"/>
</dbReference>
<dbReference type="GO" id="GO:0046983">
    <property type="term" value="F:protein dimerization activity"/>
    <property type="evidence" value="ECO:0007669"/>
    <property type="project" value="InterPro"/>
</dbReference>
<evidence type="ECO:0000313" key="3">
    <source>
        <dbReference type="Proteomes" id="UP001515480"/>
    </source>
</evidence>
<organism evidence="2 3">
    <name type="scientific">Prymnesium parvum</name>
    <name type="common">Toxic golden alga</name>
    <dbReference type="NCBI Taxonomy" id="97485"/>
    <lineage>
        <taxon>Eukaryota</taxon>
        <taxon>Haptista</taxon>
        <taxon>Haptophyta</taxon>
        <taxon>Prymnesiophyceae</taxon>
        <taxon>Prymnesiales</taxon>
        <taxon>Prymnesiaceae</taxon>
        <taxon>Prymnesium</taxon>
    </lineage>
</organism>
<sequence length="579" mass="65946">MGNHGACTAKIIGSRLVDSTIYIGEKRMAYNVKYDIDSNTQEFEEEEIRPLLVVESMPERKEIIAAVMPAFDYLESRTTGMCETSEYSCAHMYHVAKVSRAFDPSYAYQQMSESHVEELVSTILPLTNHICSKKLMNEMPKYMAMAKDFEVSHEDVNAFSQKILRFWRSTSDTDMSEWRKAARITFSVSPNSAACERVFSLLQNMYGEAREHVLIGDATTKKMLEIVRTKEAQLQLELAAMLDVRQLVKTTYELEGDRLEILIVHRRIDEELRAFGRRLAANEDGVLMNVDSLLRSQAKLQVGTVISKVFAGHGTFKGQIESTEICDSTMYPGRERIAYTVRYPSDNTKEDLEDEEIRPLINVTDLPERKAVADILGKAFEYLESRLTGTCEDQYDASSVYEIFRLVQVFDPQYATNHLTTAWVDNFAIITPLANLADLNEMKKEMHSYMTAATSFSVSSVDIDIYSDCILSWWRTNGASFPSWATAARIVFAFTPNSASVERVFAKLRNMFDVDQMRTLGSRQQRASRVTKTRVKKRMSYDQAFKLQVVHAALQRPTDNRIKPTCALFPGIEPCQVFC</sequence>
<comment type="caution">
    <text evidence="2">The sequence shown here is derived from an EMBL/GenBank/DDBJ whole genome shotgun (WGS) entry which is preliminary data.</text>
</comment>
<dbReference type="SUPFAM" id="SSF53098">
    <property type="entry name" value="Ribonuclease H-like"/>
    <property type="match status" value="1"/>
</dbReference>
<dbReference type="Pfam" id="PF05699">
    <property type="entry name" value="Dimer_Tnp_hAT"/>
    <property type="match status" value="1"/>
</dbReference>
<name>A0AB34JZ11_PRYPA</name>
<dbReference type="AlphaFoldDB" id="A0AB34JZ11"/>
<feature type="domain" description="HAT C-terminal dimerisation" evidence="1">
    <location>
        <begin position="470"/>
        <end position="519"/>
    </location>
</feature>
<proteinExistence type="predicted"/>